<dbReference type="FunFam" id="1.10.10.200:FF:000002">
    <property type="entry name" value="Probable transcriptional regulatory protein CLM62_37755"/>
    <property type="match status" value="1"/>
</dbReference>
<sequence length="247" mass="27287">MSGHSKWSTIKRKKGVADAKRGKIFTSIIKEITVAARMGGGDENANPQLRQAIAKAKTNNMPQDNIKRAVMKGTGELPGVNYEEGTYEGYGPGGVAIFLEVLTDNKKRTVADIRHLMSKYGGNLGENGSVSWMFDKKGQIQVGIEAGEEEIIFESALECGADDFEVEEDMYLISTDPAELMQVKDQLESKGYEINSAEVEMVPKNLQKVEKKDVDRVLNLMNELEDNEDIKSVFANFDIDEANIPSS</sequence>
<dbReference type="Pfam" id="PF20772">
    <property type="entry name" value="TACO1_YebC_N"/>
    <property type="match status" value="1"/>
</dbReference>
<feature type="domain" description="TACO1/YebC-like second and third" evidence="7">
    <location>
        <begin position="82"/>
        <end position="237"/>
    </location>
</feature>
<evidence type="ECO:0000256" key="6">
    <source>
        <dbReference type="ARBA" id="ARBA00023163"/>
    </source>
</evidence>
<evidence type="ECO:0000256" key="2">
    <source>
        <dbReference type="ARBA" id="ARBA00008724"/>
    </source>
</evidence>
<dbReference type="InterPro" id="IPR017856">
    <property type="entry name" value="Integrase-like_N"/>
</dbReference>
<dbReference type="Gene3D" id="1.10.10.200">
    <property type="match status" value="1"/>
</dbReference>
<proteinExistence type="inferred from homology"/>
<dbReference type="InterPro" id="IPR048300">
    <property type="entry name" value="TACO1_YebC-like_2nd/3rd_dom"/>
</dbReference>
<evidence type="ECO:0000256" key="1">
    <source>
        <dbReference type="ARBA" id="ARBA00004173"/>
    </source>
</evidence>
<keyword evidence="3" id="KW-0963">Cytoplasm</keyword>
<gene>
    <name evidence="9" type="ORF">METZ01_LOCUS41715</name>
</gene>
<evidence type="ECO:0000259" key="8">
    <source>
        <dbReference type="Pfam" id="PF20772"/>
    </source>
</evidence>
<evidence type="ECO:0000313" key="9">
    <source>
        <dbReference type="EMBL" id="SUZ88861.1"/>
    </source>
</evidence>
<evidence type="ECO:0000256" key="3">
    <source>
        <dbReference type="ARBA" id="ARBA00022490"/>
    </source>
</evidence>
<dbReference type="FunFam" id="3.30.70.980:FF:000002">
    <property type="entry name" value="Probable transcriptional regulatory protein YebC"/>
    <property type="match status" value="1"/>
</dbReference>
<dbReference type="InterPro" id="IPR002876">
    <property type="entry name" value="Transcrip_reg_TACO1-like"/>
</dbReference>
<dbReference type="EMBL" id="UINC01001792">
    <property type="protein sequence ID" value="SUZ88861.1"/>
    <property type="molecule type" value="Genomic_DNA"/>
</dbReference>
<dbReference type="PANTHER" id="PTHR12532">
    <property type="entry name" value="TRANSLATIONAL ACTIVATOR OF CYTOCHROME C OXIDASE 1"/>
    <property type="match status" value="1"/>
</dbReference>
<accession>A0A381RB67</accession>
<dbReference type="NCBIfam" id="TIGR01033">
    <property type="entry name" value="YebC/PmpR family DNA-binding transcriptional regulator"/>
    <property type="match status" value="1"/>
</dbReference>
<dbReference type="HAMAP" id="MF_00693">
    <property type="entry name" value="Transcrip_reg_TACO1"/>
    <property type="match status" value="1"/>
</dbReference>
<dbReference type="InterPro" id="IPR049083">
    <property type="entry name" value="TACO1_YebC_N"/>
</dbReference>
<dbReference type="Pfam" id="PF01709">
    <property type="entry name" value="Transcrip_reg"/>
    <property type="match status" value="1"/>
</dbReference>
<keyword evidence="5" id="KW-0238">DNA-binding</keyword>
<protein>
    <recommendedName>
        <fullName evidence="10">Transcriptional regulatory protein</fullName>
    </recommendedName>
</protein>
<name>A0A381RB67_9ZZZZ</name>
<dbReference type="Gene3D" id="3.30.70.980">
    <property type="match status" value="2"/>
</dbReference>
<dbReference type="InterPro" id="IPR029072">
    <property type="entry name" value="YebC-like"/>
</dbReference>
<feature type="domain" description="TACO1/YebC-like N-terminal" evidence="8">
    <location>
        <begin position="5"/>
        <end position="76"/>
    </location>
</feature>
<dbReference type="SUPFAM" id="SSF75625">
    <property type="entry name" value="YebC-like"/>
    <property type="match status" value="1"/>
</dbReference>
<evidence type="ECO:0008006" key="10">
    <source>
        <dbReference type="Google" id="ProtNLM"/>
    </source>
</evidence>
<evidence type="ECO:0000256" key="5">
    <source>
        <dbReference type="ARBA" id="ARBA00023125"/>
    </source>
</evidence>
<reference evidence="9" key="1">
    <citation type="submission" date="2018-05" db="EMBL/GenBank/DDBJ databases">
        <authorList>
            <person name="Lanie J.A."/>
            <person name="Ng W.-L."/>
            <person name="Kazmierczak K.M."/>
            <person name="Andrzejewski T.M."/>
            <person name="Davidsen T.M."/>
            <person name="Wayne K.J."/>
            <person name="Tettelin H."/>
            <person name="Glass J.I."/>
            <person name="Rusch D."/>
            <person name="Podicherti R."/>
            <person name="Tsui H.-C.T."/>
            <person name="Winkler M.E."/>
        </authorList>
    </citation>
    <scope>NUCLEOTIDE SEQUENCE</scope>
</reference>
<evidence type="ECO:0000256" key="4">
    <source>
        <dbReference type="ARBA" id="ARBA00023015"/>
    </source>
</evidence>
<dbReference type="NCBIfam" id="NF001030">
    <property type="entry name" value="PRK00110.1"/>
    <property type="match status" value="1"/>
</dbReference>
<dbReference type="InterPro" id="IPR026564">
    <property type="entry name" value="Transcrip_reg_TACO1-like_dom3"/>
</dbReference>
<comment type="similarity">
    <text evidence="2">Belongs to the TACO1 family.</text>
</comment>
<dbReference type="PANTHER" id="PTHR12532:SF6">
    <property type="entry name" value="TRANSCRIPTIONAL REGULATORY PROTEIN YEBC-RELATED"/>
    <property type="match status" value="1"/>
</dbReference>
<evidence type="ECO:0000259" key="7">
    <source>
        <dbReference type="Pfam" id="PF01709"/>
    </source>
</evidence>
<comment type="subcellular location">
    <subcellularLocation>
        <location evidence="1">Mitochondrion</location>
    </subcellularLocation>
</comment>
<keyword evidence="4" id="KW-0805">Transcription regulation</keyword>
<dbReference type="GO" id="GO:0005829">
    <property type="term" value="C:cytosol"/>
    <property type="evidence" value="ECO:0007669"/>
    <property type="project" value="TreeGrafter"/>
</dbReference>
<dbReference type="GO" id="GO:0003677">
    <property type="term" value="F:DNA binding"/>
    <property type="evidence" value="ECO:0007669"/>
    <property type="project" value="UniProtKB-KW"/>
</dbReference>
<dbReference type="AlphaFoldDB" id="A0A381RB67"/>
<organism evidence="9">
    <name type="scientific">marine metagenome</name>
    <dbReference type="NCBI Taxonomy" id="408172"/>
    <lineage>
        <taxon>unclassified sequences</taxon>
        <taxon>metagenomes</taxon>
        <taxon>ecological metagenomes</taxon>
    </lineage>
</organism>
<dbReference type="NCBIfam" id="NF009044">
    <property type="entry name" value="PRK12378.1"/>
    <property type="match status" value="1"/>
</dbReference>
<keyword evidence="6" id="KW-0804">Transcription</keyword>
<dbReference type="GO" id="GO:0005739">
    <property type="term" value="C:mitochondrion"/>
    <property type="evidence" value="ECO:0007669"/>
    <property type="project" value="UniProtKB-SubCell"/>
</dbReference>